<gene>
    <name evidence="2" type="ORF">H8S00_12165</name>
</gene>
<feature type="chain" id="PRO_5045203176" evidence="1">
    <location>
        <begin position="21"/>
        <end position="388"/>
    </location>
</feature>
<sequence>MSKKLLSVVLSLVMVMSLLTGCGKDDSTFFKEVKEISQITKGEATVEIKATGKLEDTEDLDRVLDDNGKFSMALKMYVKAEAKDKMAVRFDVKAGKDTDYQKLTTFAVDGTKLYLETAPLLEFIKTINEEKATSLESVLSQIGVTQSISLDYKQLAEASGQELPDTKTLDKDSLKEIQSVWTKIENNFKDLQGKDGDNYTLTVNGDNADKAVDMLINFVKNDLQDTLKTCTDLVTKVYGEDSKVASSYKELQDSVGSTSDMADKIKENKSDFVDTIKKSNANLVAKARVTGKAGSRSGIFNVSTGDMKIDNEDINVSVDMKIKEGKTSVDDMIPKNAADITTLLITAMNAQAKGNDLLDDSEDILDDELYNYSDDDAAEETTTENEIF</sequence>
<proteinExistence type="predicted"/>
<reference evidence="2 3" key="1">
    <citation type="submission" date="2020-08" db="EMBL/GenBank/DDBJ databases">
        <title>Genome public.</title>
        <authorList>
            <person name="Liu C."/>
            <person name="Sun Q."/>
        </authorList>
    </citation>
    <scope>NUCLEOTIDE SEQUENCE [LARGE SCALE GENOMIC DNA]</scope>
    <source>
        <strain evidence="2 3">BX4</strain>
    </source>
</reference>
<dbReference type="EMBL" id="JACOOZ010000009">
    <property type="protein sequence ID" value="MBC5668724.1"/>
    <property type="molecule type" value="Genomic_DNA"/>
</dbReference>
<evidence type="ECO:0000313" key="3">
    <source>
        <dbReference type="Proteomes" id="UP000597877"/>
    </source>
</evidence>
<accession>A0ABR7F540</accession>
<feature type="signal peptide" evidence="1">
    <location>
        <begin position="1"/>
        <end position="20"/>
    </location>
</feature>
<evidence type="ECO:0000256" key="1">
    <source>
        <dbReference type="SAM" id="SignalP"/>
    </source>
</evidence>
<dbReference type="RefSeq" id="WP_021951881.1">
    <property type="nucleotide sequence ID" value="NZ_JACOOZ010000009.1"/>
</dbReference>
<keyword evidence="1" id="KW-0732">Signal</keyword>
<organism evidence="2 3">
    <name type="scientific">Eubacterium segne</name>
    <dbReference type="NCBI Taxonomy" id="2763045"/>
    <lineage>
        <taxon>Bacteria</taxon>
        <taxon>Bacillati</taxon>
        <taxon>Bacillota</taxon>
        <taxon>Clostridia</taxon>
        <taxon>Eubacteriales</taxon>
        <taxon>Eubacteriaceae</taxon>
        <taxon>Eubacterium</taxon>
    </lineage>
</organism>
<comment type="caution">
    <text evidence="2">The sequence shown here is derived from an EMBL/GenBank/DDBJ whole genome shotgun (WGS) entry which is preliminary data.</text>
</comment>
<keyword evidence="3" id="KW-1185">Reference proteome</keyword>
<dbReference type="Proteomes" id="UP000597877">
    <property type="component" value="Unassembled WGS sequence"/>
</dbReference>
<name>A0ABR7F540_9FIRM</name>
<evidence type="ECO:0000313" key="2">
    <source>
        <dbReference type="EMBL" id="MBC5668724.1"/>
    </source>
</evidence>
<protein>
    <submittedName>
        <fullName evidence="2">Uncharacterized protein</fullName>
    </submittedName>
</protein>
<dbReference type="PROSITE" id="PS51257">
    <property type="entry name" value="PROKAR_LIPOPROTEIN"/>
    <property type="match status" value="1"/>
</dbReference>